<dbReference type="CDD" id="cd00088">
    <property type="entry name" value="HPT"/>
    <property type="match status" value="1"/>
</dbReference>
<feature type="modified residue" description="4-aspartylphosphate" evidence="17">
    <location>
        <position position="547"/>
    </location>
</feature>
<comment type="catalytic activity">
    <reaction evidence="1">
        <text>ATP + protein L-histidine = ADP + protein N-phospho-L-histidine.</text>
        <dbReference type="EC" id="2.7.13.3"/>
    </reaction>
</comment>
<dbReference type="InterPro" id="IPR036641">
    <property type="entry name" value="HPT_dom_sf"/>
</dbReference>
<accession>A0A850R9N9</accession>
<evidence type="ECO:0000256" key="12">
    <source>
        <dbReference type="ARBA" id="ARBA00023012"/>
    </source>
</evidence>
<feature type="coiled-coil region" evidence="18">
    <location>
        <begin position="55"/>
        <end position="100"/>
    </location>
</feature>
<evidence type="ECO:0000256" key="15">
    <source>
        <dbReference type="ARBA" id="ARBA00068150"/>
    </source>
</evidence>
<gene>
    <name evidence="23" type="ORF">HW932_19545</name>
</gene>
<dbReference type="SMART" id="SM00387">
    <property type="entry name" value="HATPase_c"/>
    <property type="match status" value="1"/>
</dbReference>
<dbReference type="SMART" id="SM00388">
    <property type="entry name" value="HisKA"/>
    <property type="match status" value="1"/>
</dbReference>
<dbReference type="Gene3D" id="1.10.287.130">
    <property type="match status" value="1"/>
</dbReference>
<evidence type="ECO:0000256" key="18">
    <source>
        <dbReference type="SAM" id="Coils"/>
    </source>
</evidence>
<evidence type="ECO:0000313" key="23">
    <source>
        <dbReference type="EMBL" id="NVZ11449.1"/>
    </source>
</evidence>
<evidence type="ECO:0000256" key="19">
    <source>
        <dbReference type="SAM" id="Phobius"/>
    </source>
</evidence>
<dbReference type="FunFam" id="3.30.565.10:FF:000010">
    <property type="entry name" value="Sensor histidine kinase RcsC"/>
    <property type="match status" value="1"/>
</dbReference>
<keyword evidence="8" id="KW-0547">Nucleotide-binding</keyword>
<feature type="modified residue" description="Phosphohistidine" evidence="16">
    <location>
        <position position="698"/>
    </location>
</feature>
<dbReference type="Gene3D" id="3.30.565.10">
    <property type="entry name" value="Histidine kinase-like ATPase, C-terminal domain"/>
    <property type="match status" value="1"/>
</dbReference>
<dbReference type="InterPro" id="IPR036890">
    <property type="entry name" value="HATPase_C_sf"/>
</dbReference>
<keyword evidence="9" id="KW-0418">Kinase</keyword>
<dbReference type="Pfam" id="PF01627">
    <property type="entry name" value="Hpt"/>
    <property type="match status" value="1"/>
</dbReference>
<evidence type="ECO:0000256" key="6">
    <source>
        <dbReference type="ARBA" id="ARBA00022679"/>
    </source>
</evidence>
<dbReference type="Pfam" id="PF02518">
    <property type="entry name" value="HATPase_c"/>
    <property type="match status" value="1"/>
</dbReference>
<dbReference type="GO" id="GO:0005524">
    <property type="term" value="F:ATP binding"/>
    <property type="evidence" value="ECO:0007669"/>
    <property type="project" value="UniProtKB-KW"/>
</dbReference>
<dbReference type="PROSITE" id="PS50109">
    <property type="entry name" value="HIS_KIN"/>
    <property type="match status" value="1"/>
</dbReference>
<keyword evidence="11 19" id="KW-1133">Transmembrane helix</keyword>
<dbReference type="InterPro" id="IPR003661">
    <property type="entry name" value="HisK_dim/P_dom"/>
</dbReference>
<dbReference type="InterPro" id="IPR005467">
    <property type="entry name" value="His_kinase_dom"/>
</dbReference>
<dbReference type="GO" id="GO:0000155">
    <property type="term" value="F:phosphorelay sensor kinase activity"/>
    <property type="evidence" value="ECO:0007669"/>
    <property type="project" value="InterPro"/>
</dbReference>
<keyword evidence="7 19" id="KW-0812">Transmembrane</keyword>
<dbReference type="InterPro" id="IPR001789">
    <property type="entry name" value="Sig_transdc_resp-reg_receiver"/>
</dbReference>
<keyword evidence="12" id="KW-0902">Two-component regulatory system</keyword>
<evidence type="ECO:0000256" key="13">
    <source>
        <dbReference type="ARBA" id="ARBA00023136"/>
    </source>
</evidence>
<evidence type="ECO:0000259" key="20">
    <source>
        <dbReference type="PROSITE" id="PS50109"/>
    </source>
</evidence>
<dbReference type="GO" id="GO:0005886">
    <property type="term" value="C:plasma membrane"/>
    <property type="evidence" value="ECO:0007669"/>
    <property type="project" value="UniProtKB-SubCell"/>
</dbReference>
<keyword evidence="5 17" id="KW-0597">Phosphoprotein</keyword>
<dbReference type="CDD" id="cd16922">
    <property type="entry name" value="HATPase_EvgS-ArcB-TorS-like"/>
    <property type="match status" value="1"/>
</dbReference>
<keyword evidence="6" id="KW-0808">Transferase</keyword>
<feature type="domain" description="Response regulatory" evidence="21">
    <location>
        <begin position="497"/>
        <end position="614"/>
    </location>
</feature>
<feature type="domain" description="Response regulatory" evidence="21">
    <location>
        <begin position="348"/>
        <end position="469"/>
    </location>
</feature>
<evidence type="ECO:0000256" key="16">
    <source>
        <dbReference type="PROSITE-ProRule" id="PRU00110"/>
    </source>
</evidence>
<evidence type="ECO:0000256" key="11">
    <source>
        <dbReference type="ARBA" id="ARBA00022989"/>
    </source>
</evidence>
<feature type="transmembrane region" description="Helical" evidence="19">
    <location>
        <begin position="29"/>
        <end position="49"/>
    </location>
</feature>
<dbReference type="PROSITE" id="PS50894">
    <property type="entry name" value="HPT"/>
    <property type="match status" value="1"/>
</dbReference>
<sequence>MASISAAELEELRRKWLTKPTDYGHYAKYALGVVAVLALALAVLGVWVLGLRRAVVKRTAEYARAAAELERYRRELESLVEQRTAELLAAKEQAEEATRAKSNFLANMSHEIRTPMNAIIGMSHLALQTELDSRQRNYIEKVHRSAEALLGIINDILDFSKIEAGKLDIEHIDFWLEDVMDNLANLVGLKAEEKGVELLFDLRPDVPTALVGDPLRLGQILINLGNNAAKFTDPGGEILITVRMVDGDADWVRLGFEVRDTGIGMTPEQQARLFESFSQADMSTTRKYGGTGLGLAISKCLTGLMNGEIGVESRLGVGSTFRFTVRLGRQRGVPTQPAVQARELLPLRVLVVDDNSTAREILEYMLRAFGFTVESAADGAEAIARLQAADASAHFDLVLMDWKMPGMDGLETIRRLRAQTGISHVPTLIMVTAYGREIAHQAAAELGVAGFLTKPVTPSTLLDTIMQAIGREVSNLTRAAGRQEESSEAIASLRGAHVLLVEDNELNQELALELLTSNGVSVEIAANGREALERLAGESRFDGVLMDCQMPVMDGYTATRAIRARPELAGLPVIAMTANVMSGDREKALAAGMNDHIGKPINVREMFTTMAKWIRPAQPNAAPVAVEAGSTVDVDSEAGALPELPGIDVQAGLAISQNDQRLYRKLLRRFRDSEGDFGKRFATARRNFDPEAATRYAHTLKGVAGNIGAYDVQAAAQALESACQAGESDARLDALLAVTLDRLEPVLAGLSALESPVSSASSEALFEPVGPIGAVVDHKALEPLLTRMRALLAEDDTEAVELITPLESLLLGTAFAEAVRCVREAIEGYAFDEALTALDRLQAGLEERLTD</sequence>
<dbReference type="FunFam" id="1.10.287.130:FF:000002">
    <property type="entry name" value="Two-component osmosensing histidine kinase"/>
    <property type="match status" value="1"/>
</dbReference>
<evidence type="ECO:0000256" key="1">
    <source>
        <dbReference type="ARBA" id="ARBA00000085"/>
    </source>
</evidence>
<evidence type="ECO:0000313" key="24">
    <source>
        <dbReference type="Proteomes" id="UP000592294"/>
    </source>
</evidence>
<comment type="subcellular location">
    <subcellularLocation>
        <location evidence="2">Cell membrane</location>
        <topology evidence="2">Multi-pass membrane protein</topology>
    </subcellularLocation>
</comment>
<comment type="caution">
    <text evidence="23">The sequence shown here is derived from an EMBL/GenBank/DDBJ whole genome shotgun (WGS) entry which is preliminary data.</text>
</comment>
<evidence type="ECO:0000256" key="9">
    <source>
        <dbReference type="ARBA" id="ARBA00022777"/>
    </source>
</evidence>
<dbReference type="Gene3D" id="1.20.120.160">
    <property type="entry name" value="HPT domain"/>
    <property type="match status" value="1"/>
</dbReference>
<reference evidence="23 24" key="1">
    <citation type="submission" date="2020-06" db="EMBL/GenBank/DDBJ databases">
        <title>Whole-genome sequence of Allochromatium humboldtianum DSM 21881, type strain.</title>
        <authorList>
            <person name="Kyndt J.A."/>
            <person name="Meyer T.E."/>
        </authorList>
    </citation>
    <scope>NUCLEOTIDE SEQUENCE [LARGE SCALE GENOMIC DNA]</scope>
    <source>
        <strain evidence="23 24">DSM 21881</strain>
    </source>
</reference>
<evidence type="ECO:0000259" key="21">
    <source>
        <dbReference type="PROSITE" id="PS50110"/>
    </source>
</evidence>
<protein>
    <recommendedName>
        <fullName evidence="15">Sensory/regulatory protein RpfC</fullName>
        <ecNumber evidence="3">2.7.13.3</ecNumber>
    </recommendedName>
</protein>
<dbReference type="Pfam" id="PF00512">
    <property type="entry name" value="HisKA"/>
    <property type="match status" value="1"/>
</dbReference>
<evidence type="ECO:0000256" key="5">
    <source>
        <dbReference type="ARBA" id="ARBA00022553"/>
    </source>
</evidence>
<dbReference type="EC" id="2.7.13.3" evidence="3"/>
<keyword evidence="13 19" id="KW-0472">Membrane</keyword>
<evidence type="ECO:0000256" key="4">
    <source>
        <dbReference type="ARBA" id="ARBA00022475"/>
    </source>
</evidence>
<keyword evidence="24" id="KW-1185">Reference proteome</keyword>
<evidence type="ECO:0000256" key="17">
    <source>
        <dbReference type="PROSITE-ProRule" id="PRU00169"/>
    </source>
</evidence>
<name>A0A850R9N9_9GAMM</name>
<dbReference type="InterPro" id="IPR003594">
    <property type="entry name" value="HATPase_dom"/>
</dbReference>
<dbReference type="CDD" id="cd17546">
    <property type="entry name" value="REC_hyHK_CKI1_RcsC-like"/>
    <property type="match status" value="2"/>
</dbReference>
<dbReference type="SMART" id="SM00448">
    <property type="entry name" value="REC"/>
    <property type="match status" value="2"/>
</dbReference>
<feature type="modified residue" description="4-aspartylphosphate" evidence="17">
    <location>
        <position position="401"/>
    </location>
</feature>
<dbReference type="PROSITE" id="PS50110">
    <property type="entry name" value="RESPONSE_REGULATORY"/>
    <property type="match status" value="2"/>
</dbReference>
<evidence type="ECO:0000256" key="2">
    <source>
        <dbReference type="ARBA" id="ARBA00004651"/>
    </source>
</evidence>
<keyword evidence="4" id="KW-1003">Cell membrane</keyword>
<feature type="domain" description="HPt" evidence="22">
    <location>
        <begin position="659"/>
        <end position="760"/>
    </location>
</feature>
<evidence type="ECO:0000259" key="22">
    <source>
        <dbReference type="PROSITE" id="PS50894"/>
    </source>
</evidence>
<dbReference type="SUPFAM" id="SSF55874">
    <property type="entry name" value="ATPase domain of HSP90 chaperone/DNA topoisomerase II/histidine kinase"/>
    <property type="match status" value="1"/>
</dbReference>
<dbReference type="InterPro" id="IPR011006">
    <property type="entry name" value="CheY-like_superfamily"/>
</dbReference>
<dbReference type="PRINTS" id="PR00344">
    <property type="entry name" value="BCTRLSENSOR"/>
</dbReference>
<evidence type="ECO:0000256" key="8">
    <source>
        <dbReference type="ARBA" id="ARBA00022741"/>
    </source>
</evidence>
<dbReference type="PANTHER" id="PTHR45339:SF1">
    <property type="entry name" value="HYBRID SIGNAL TRANSDUCTION HISTIDINE KINASE J"/>
    <property type="match status" value="1"/>
</dbReference>
<evidence type="ECO:0000256" key="7">
    <source>
        <dbReference type="ARBA" id="ARBA00022692"/>
    </source>
</evidence>
<dbReference type="CDD" id="cd00082">
    <property type="entry name" value="HisKA"/>
    <property type="match status" value="1"/>
</dbReference>
<dbReference type="SUPFAM" id="SSF47384">
    <property type="entry name" value="Homodimeric domain of signal transducing histidine kinase"/>
    <property type="match status" value="1"/>
</dbReference>
<dbReference type="SUPFAM" id="SSF52172">
    <property type="entry name" value="CheY-like"/>
    <property type="match status" value="2"/>
</dbReference>
<dbReference type="Pfam" id="PF00072">
    <property type="entry name" value="Response_reg"/>
    <property type="match status" value="2"/>
</dbReference>
<dbReference type="AlphaFoldDB" id="A0A850R9N9"/>
<dbReference type="Proteomes" id="UP000592294">
    <property type="component" value="Unassembled WGS sequence"/>
</dbReference>
<keyword evidence="18" id="KW-0175">Coiled coil</keyword>
<dbReference type="InterPro" id="IPR004358">
    <property type="entry name" value="Sig_transdc_His_kin-like_C"/>
</dbReference>
<dbReference type="Gene3D" id="3.40.50.2300">
    <property type="match status" value="2"/>
</dbReference>
<evidence type="ECO:0000256" key="10">
    <source>
        <dbReference type="ARBA" id="ARBA00022840"/>
    </source>
</evidence>
<dbReference type="SUPFAM" id="SSF47226">
    <property type="entry name" value="Histidine-containing phosphotransfer domain, HPT domain"/>
    <property type="match status" value="1"/>
</dbReference>
<comment type="subunit">
    <text evidence="14">At low DSF concentrations, interacts with RpfF.</text>
</comment>
<keyword evidence="10" id="KW-0067">ATP-binding</keyword>
<dbReference type="InterPro" id="IPR036097">
    <property type="entry name" value="HisK_dim/P_sf"/>
</dbReference>
<dbReference type="PANTHER" id="PTHR45339">
    <property type="entry name" value="HYBRID SIGNAL TRANSDUCTION HISTIDINE KINASE J"/>
    <property type="match status" value="1"/>
</dbReference>
<feature type="domain" description="Histidine kinase" evidence="20">
    <location>
        <begin position="107"/>
        <end position="329"/>
    </location>
</feature>
<evidence type="ECO:0000256" key="3">
    <source>
        <dbReference type="ARBA" id="ARBA00012438"/>
    </source>
</evidence>
<organism evidence="23 24">
    <name type="scientific">Allochromatium humboldtianum</name>
    <dbReference type="NCBI Taxonomy" id="504901"/>
    <lineage>
        <taxon>Bacteria</taxon>
        <taxon>Pseudomonadati</taxon>
        <taxon>Pseudomonadota</taxon>
        <taxon>Gammaproteobacteria</taxon>
        <taxon>Chromatiales</taxon>
        <taxon>Chromatiaceae</taxon>
        <taxon>Allochromatium</taxon>
    </lineage>
</organism>
<proteinExistence type="predicted"/>
<dbReference type="EMBL" id="JABZEO010000023">
    <property type="protein sequence ID" value="NVZ11449.1"/>
    <property type="molecule type" value="Genomic_DNA"/>
</dbReference>
<evidence type="ECO:0000256" key="14">
    <source>
        <dbReference type="ARBA" id="ARBA00064003"/>
    </source>
</evidence>
<dbReference type="InterPro" id="IPR008207">
    <property type="entry name" value="Sig_transdc_His_kin_Hpt_dom"/>
</dbReference>